<evidence type="ECO:0000313" key="9">
    <source>
        <dbReference type="Proteomes" id="UP000515123"/>
    </source>
</evidence>
<evidence type="ECO:0000256" key="5">
    <source>
        <dbReference type="ARBA" id="ARBA00023242"/>
    </source>
</evidence>
<dbReference type="PROSITE" id="PS50157">
    <property type="entry name" value="ZINC_FINGER_C2H2_2"/>
    <property type="match status" value="1"/>
</dbReference>
<evidence type="ECO:0000256" key="3">
    <source>
        <dbReference type="ARBA" id="ARBA00022771"/>
    </source>
</evidence>
<evidence type="ECO:0000256" key="1">
    <source>
        <dbReference type="ARBA" id="ARBA00004123"/>
    </source>
</evidence>
<proteinExistence type="predicted"/>
<dbReference type="AlphaFoldDB" id="A0A6P5G7S1"/>
<keyword evidence="5" id="KW-0539">Nucleus</keyword>
<dbReference type="Gene3D" id="3.30.160.60">
    <property type="entry name" value="Classic Zinc Finger"/>
    <property type="match status" value="1"/>
</dbReference>
<dbReference type="GO" id="GO:0005634">
    <property type="term" value="C:nucleus"/>
    <property type="evidence" value="ECO:0007669"/>
    <property type="project" value="UniProtKB-SubCell"/>
</dbReference>
<protein>
    <submittedName>
        <fullName evidence="10">Zinc finger protein 4-like</fullName>
    </submittedName>
</protein>
<evidence type="ECO:0000256" key="7">
    <source>
        <dbReference type="SAM" id="MobiDB-lite"/>
    </source>
</evidence>
<reference evidence="10" key="2">
    <citation type="submission" date="2025-08" db="UniProtKB">
        <authorList>
            <consortium name="RefSeq"/>
        </authorList>
    </citation>
    <scope>IDENTIFICATION</scope>
    <source>
        <tissue evidence="10">Leaf</tissue>
    </source>
</reference>
<dbReference type="InterPro" id="IPR036236">
    <property type="entry name" value="Znf_C2H2_sf"/>
</dbReference>
<keyword evidence="2" id="KW-0479">Metal-binding</keyword>
<keyword evidence="9" id="KW-1185">Reference proteome</keyword>
<gene>
    <name evidence="10" type="primary">LOC109720913</name>
</gene>
<feature type="region of interest" description="Disordered" evidence="7">
    <location>
        <begin position="1"/>
        <end position="95"/>
    </location>
</feature>
<name>A0A6P5G7S1_ANACO</name>
<dbReference type="SUPFAM" id="SSF57667">
    <property type="entry name" value="beta-beta-alpha zinc fingers"/>
    <property type="match status" value="1"/>
</dbReference>
<feature type="domain" description="C2H2-type" evidence="8">
    <location>
        <begin position="99"/>
        <end position="126"/>
    </location>
</feature>
<evidence type="ECO:0000313" key="10">
    <source>
        <dbReference type="RefSeq" id="XP_020103857.1"/>
    </source>
</evidence>
<dbReference type="Proteomes" id="UP000515123">
    <property type="component" value="Linkage group 15"/>
</dbReference>
<evidence type="ECO:0000256" key="2">
    <source>
        <dbReference type="ARBA" id="ARBA00022723"/>
    </source>
</evidence>
<dbReference type="PANTHER" id="PTHR47287:SF18">
    <property type="entry name" value="TRANSCRIPTION FACTOR C2H2 FAMILY"/>
    <property type="match status" value="1"/>
</dbReference>
<keyword evidence="4" id="KW-0862">Zinc</keyword>
<reference evidence="9" key="1">
    <citation type="journal article" date="2015" name="Nat. Genet.">
        <title>The pineapple genome and the evolution of CAM photosynthesis.</title>
        <authorList>
            <person name="Ming R."/>
            <person name="VanBuren R."/>
            <person name="Wai C.M."/>
            <person name="Tang H."/>
            <person name="Schatz M.C."/>
            <person name="Bowers J.E."/>
            <person name="Lyons E."/>
            <person name="Wang M.L."/>
            <person name="Chen J."/>
            <person name="Biggers E."/>
            <person name="Zhang J."/>
            <person name="Huang L."/>
            <person name="Zhang L."/>
            <person name="Miao W."/>
            <person name="Zhang J."/>
            <person name="Ye Z."/>
            <person name="Miao C."/>
            <person name="Lin Z."/>
            <person name="Wang H."/>
            <person name="Zhou H."/>
            <person name="Yim W.C."/>
            <person name="Priest H.D."/>
            <person name="Zheng C."/>
            <person name="Woodhouse M."/>
            <person name="Edger P.P."/>
            <person name="Guyot R."/>
            <person name="Guo H.B."/>
            <person name="Guo H."/>
            <person name="Zheng G."/>
            <person name="Singh R."/>
            <person name="Sharma A."/>
            <person name="Min X."/>
            <person name="Zheng Y."/>
            <person name="Lee H."/>
            <person name="Gurtowski J."/>
            <person name="Sedlazeck F.J."/>
            <person name="Harkess A."/>
            <person name="McKain M.R."/>
            <person name="Liao Z."/>
            <person name="Fang J."/>
            <person name="Liu J."/>
            <person name="Zhang X."/>
            <person name="Zhang Q."/>
            <person name="Hu W."/>
            <person name="Qin Y."/>
            <person name="Wang K."/>
            <person name="Chen L.Y."/>
            <person name="Shirley N."/>
            <person name="Lin Y.R."/>
            <person name="Liu L.Y."/>
            <person name="Hernandez A.G."/>
            <person name="Wright C.L."/>
            <person name="Bulone V."/>
            <person name="Tuskan G.A."/>
            <person name="Heath K."/>
            <person name="Zee F."/>
            <person name="Moore P.H."/>
            <person name="Sunkar R."/>
            <person name="Leebens-Mack J.H."/>
            <person name="Mockler T."/>
            <person name="Bennetzen J.L."/>
            <person name="Freeling M."/>
            <person name="Sankoff D."/>
            <person name="Paterson A.H."/>
            <person name="Zhu X."/>
            <person name="Yang X."/>
            <person name="Smith J.A."/>
            <person name="Cushman J.C."/>
            <person name="Paull R.E."/>
            <person name="Yu Q."/>
        </authorList>
    </citation>
    <scope>NUCLEOTIDE SEQUENCE [LARGE SCALE GENOMIC DNA]</scope>
    <source>
        <strain evidence="9">cv. F153</strain>
    </source>
</reference>
<sequence length="240" mass="26250">MEKSNQEWFELEASESSSQVASNISNQASSPASVSKEDRPTSAALRPSDLDLSLTINACSSPEANNNARRNSLTSSSESTSDQNPSHEHNIPPNPSRVFSCNYCQRKFYSSQALGGHQNAHKRERSLAKRALKLNTFLPFSYSSMSSLPLHGSNLHSLGIKAHSSLHQGVLERQEGHGGPRFVRGLLGPMPFFAEDDDLGFYWPGSFRQMISDPNLNSNSNDGAVNALSSAEELDLTLRL</sequence>
<feature type="compositionally biased region" description="Low complexity" evidence="7">
    <location>
        <begin position="72"/>
        <end position="81"/>
    </location>
</feature>
<dbReference type="GO" id="GO:0009788">
    <property type="term" value="P:negative regulation of abscisic acid-activated signaling pathway"/>
    <property type="evidence" value="ECO:0007669"/>
    <property type="project" value="InterPro"/>
</dbReference>
<dbReference type="GeneID" id="109720913"/>
<evidence type="ECO:0000256" key="4">
    <source>
        <dbReference type="ARBA" id="ARBA00022833"/>
    </source>
</evidence>
<accession>A0A6P5G7S1</accession>
<comment type="subcellular location">
    <subcellularLocation>
        <location evidence="1">Nucleus</location>
    </subcellularLocation>
</comment>
<dbReference type="PANTHER" id="PTHR47287">
    <property type="entry name" value="C2H2 AND C2HC ZINC FINGERS SUPERFAMILY PROTEIN"/>
    <property type="match status" value="1"/>
</dbReference>
<evidence type="ECO:0000256" key="6">
    <source>
        <dbReference type="PROSITE-ProRule" id="PRU00042"/>
    </source>
</evidence>
<dbReference type="InterPro" id="IPR013087">
    <property type="entry name" value="Znf_C2H2_type"/>
</dbReference>
<feature type="compositionally biased region" description="Polar residues" evidence="7">
    <location>
        <begin position="54"/>
        <end position="71"/>
    </location>
</feature>
<keyword evidence="3 6" id="KW-0863">Zinc-finger</keyword>
<evidence type="ECO:0000259" key="8">
    <source>
        <dbReference type="PROSITE" id="PS50157"/>
    </source>
</evidence>
<dbReference type="RefSeq" id="XP_020103857.1">
    <property type="nucleotide sequence ID" value="XM_020248268.1"/>
</dbReference>
<dbReference type="GO" id="GO:0008270">
    <property type="term" value="F:zinc ion binding"/>
    <property type="evidence" value="ECO:0007669"/>
    <property type="project" value="UniProtKB-KW"/>
</dbReference>
<dbReference type="OrthoDB" id="1933825at2759"/>
<dbReference type="InterPro" id="IPR044246">
    <property type="entry name" value="ZFP3-like"/>
</dbReference>
<feature type="compositionally biased region" description="Polar residues" evidence="7">
    <location>
        <begin position="14"/>
        <end position="33"/>
    </location>
</feature>
<organism evidence="9 10">
    <name type="scientific">Ananas comosus</name>
    <name type="common">Pineapple</name>
    <name type="synonym">Ananas ananas</name>
    <dbReference type="NCBI Taxonomy" id="4615"/>
    <lineage>
        <taxon>Eukaryota</taxon>
        <taxon>Viridiplantae</taxon>
        <taxon>Streptophyta</taxon>
        <taxon>Embryophyta</taxon>
        <taxon>Tracheophyta</taxon>
        <taxon>Spermatophyta</taxon>
        <taxon>Magnoliopsida</taxon>
        <taxon>Liliopsida</taxon>
        <taxon>Poales</taxon>
        <taxon>Bromeliaceae</taxon>
        <taxon>Bromelioideae</taxon>
        <taxon>Ananas</taxon>
    </lineage>
</organism>
<dbReference type="PROSITE" id="PS00028">
    <property type="entry name" value="ZINC_FINGER_C2H2_1"/>
    <property type="match status" value="1"/>
</dbReference>